<evidence type="ECO:0000259" key="1">
    <source>
        <dbReference type="Pfam" id="PF13480"/>
    </source>
</evidence>
<dbReference type="InterPro" id="IPR038740">
    <property type="entry name" value="BioF2-like_GNAT_dom"/>
</dbReference>
<dbReference type="AlphaFoldDB" id="A0A517NWP4"/>
<dbReference type="Proteomes" id="UP000319817">
    <property type="component" value="Chromosome"/>
</dbReference>
<feature type="domain" description="BioF2-like acetyltransferase" evidence="1">
    <location>
        <begin position="182"/>
        <end position="321"/>
    </location>
</feature>
<evidence type="ECO:0000313" key="2">
    <source>
        <dbReference type="EMBL" id="QDT11550.1"/>
    </source>
</evidence>
<dbReference type="EMBL" id="CP036526">
    <property type="protein sequence ID" value="QDT11550.1"/>
    <property type="molecule type" value="Genomic_DNA"/>
</dbReference>
<proteinExistence type="predicted"/>
<gene>
    <name evidence="2" type="ORF">K239x_35480</name>
</gene>
<name>A0A517NWP4_9BACT</name>
<keyword evidence="3" id="KW-1185">Reference proteome</keyword>
<reference evidence="2 3" key="1">
    <citation type="submission" date="2019-02" db="EMBL/GenBank/DDBJ databases">
        <title>Deep-cultivation of Planctomycetes and their phenomic and genomic characterization uncovers novel biology.</title>
        <authorList>
            <person name="Wiegand S."/>
            <person name="Jogler M."/>
            <person name="Boedeker C."/>
            <person name="Pinto D."/>
            <person name="Vollmers J."/>
            <person name="Rivas-Marin E."/>
            <person name="Kohn T."/>
            <person name="Peeters S.H."/>
            <person name="Heuer A."/>
            <person name="Rast P."/>
            <person name="Oberbeckmann S."/>
            <person name="Bunk B."/>
            <person name="Jeske O."/>
            <person name="Meyerdierks A."/>
            <person name="Storesund J.E."/>
            <person name="Kallscheuer N."/>
            <person name="Luecker S."/>
            <person name="Lage O.M."/>
            <person name="Pohl T."/>
            <person name="Merkel B.J."/>
            <person name="Hornburger P."/>
            <person name="Mueller R.-W."/>
            <person name="Bruemmer F."/>
            <person name="Labrenz M."/>
            <person name="Spormann A.M."/>
            <person name="Op den Camp H."/>
            <person name="Overmann J."/>
            <person name="Amann R."/>
            <person name="Jetten M.S.M."/>
            <person name="Mascher T."/>
            <person name="Medema M.H."/>
            <person name="Devos D.P."/>
            <person name="Kaster A.-K."/>
            <person name="Ovreas L."/>
            <person name="Rohde M."/>
            <person name="Galperin M.Y."/>
            <person name="Jogler C."/>
        </authorList>
    </citation>
    <scope>NUCLEOTIDE SEQUENCE [LARGE SCALE GENOMIC DNA]</scope>
    <source>
        <strain evidence="2 3">K23_9</strain>
    </source>
</reference>
<sequence length="382" mass="43282">MTAGNRDTQIDRISERPVSPDRVKVVAFDDLTHDDLVLWEQIRATRPEFATPFFSARFNAAVHRVRQDVDVAVIQAANRTIGFLPFHRIGNVAFPAGRCFNDAHNIIARSDKHVDWIWLLEQIGVKAFDFHAMMGADLSELGRQNYIGTIQSFRAELGNDSRAFLKKLGREHKTVGRQPQKTRKMGREIGPVELEIDCRDPSLLEHTIRWKREQYQRTDILDLFTPDWTRGLLMELFNGDGQSDVPGDARGMLSVLRAGDSIVAAHYGILENGLLHYWFPAYDPAYGRYSPGTALFTGITAQASDYGIHCIDMGYGEQPYKLKQTDQTGEVAFGCVSRSSLYRRWRSVETAAITAIKKAPMKESLKRIWRTIQPNAGISKLR</sequence>
<organism evidence="2 3">
    <name type="scientific">Stieleria marina</name>
    <dbReference type="NCBI Taxonomy" id="1930275"/>
    <lineage>
        <taxon>Bacteria</taxon>
        <taxon>Pseudomonadati</taxon>
        <taxon>Planctomycetota</taxon>
        <taxon>Planctomycetia</taxon>
        <taxon>Pirellulales</taxon>
        <taxon>Pirellulaceae</taxon>
        <taxon>Stieleria</taxon>
    </lineage>
</organism>
<dbReference type="InterPro" id="IPR016181">
    <property type="entry name" value="Acyl_CoA_acyltransferase"/>
</dbReference>
<accession>A0A517NWP4</accession>
<dbReference type="SUPFAM" id="SSF55729">
    <property type="entry name" value="Acyl-CoA N-acyltransferases (Nat)"/>
    <property type="match status" value="1"/>
</dbReference>
<protein>
    <recommendedName>
        <fullName evidence="1">BioF2-like acetyltransferase domain-containing protein</fullName>
    </recommendedName>
</protein>
<dbReference type="Pfam" id="PF13480">
    <property type="entry name" value="Acetyltransf_6"/>
    <property type="match status" value="1"/>
</dbReference>
<evidence type="ECO:0000313" key="3">
    <source>
        <dbReference type="Proteomes" id="UP000319817"/>
    </source>
</evidence>